<protein>
    <submittedName>
        <fullName evidence="1">Uncharacterized protein</fullName>
    </submittedName>
</protein>
<dbReference type="EMBL" id="JAQGDS010000006">
    <property type="protein sequence ID" value="KAJ6259616.1"/>
    <property type="molecule type" value="Genomic_DNA"/>
</dbReference>
<gene>
    <name evidence="1" type="ORF">Dda_5254</name>
</gene>
<sequence length="152" mass="17037">MPVTHTPPACEGSGLRAVFNYHEMGQRKLEKVRTIAELKRYLKTGLEYLQKEINIEIANVKACNYPMAKDLTFSNVDEYVSQAIVELNEGKQTLTRLRSLAPLHMRAILAIARDLEEEIMLVSLDPDMTEESLTMLAVVQEEEGLDAGGEEG</sequence>
<proteinExistence type="predicted"/>
<accession>A0AAD6NHD1</accession>
<reference evidence="1" key="1">
    <citation type="submission" date="2023-01" db="EMBL/GenBank/DDBJ databases">
        <title>The chitinases involved in constricting ring structure development in the nematode-trapping fungus Drechslerella dactyloides.</title>
        <authorList>
            <person name="Wang R."/>
            <person name="Zhang L."/>
            <person name="Tang P."/>
            <person name="Li S."/>
            <person name="Liang L."/>
        </authorList>
    </citation>
    <scope>NUCLEOTIDE SEQUENCE</scope>
    <source>
        <strain evidence="1">YMF1.00031</strain>
    </source>
</reference>
<dbReference type="Proteomes" id="UP001221413">
    <property type="component" value="Unassembled WGS sequence"/>
</dbReference>
<evidence type="ECO:0000313" key="1">
    <source>
        <dbReference type="EMBL" id="KAJ6259616.1"/>
    </source>
</evidence>
<keyword evidence="2" id="KW-1185">Reference proteome</keyword>
<name>A0AAD6NHD1_DREDA</name>
<evidence type="ECO:0000313" key="2">
    <source>
        <dbReference type="Proteomes" id="UP001221413"/>
    </source>
</evidence>
<organism evidence="1 2">
    <name type="scientific">Drechslerella dactyloides</name>
    <name type="common">Nematode-trapping fungus</name>
    <name type="synonym">Arthrobotrys dactyloides</name>
    <dbReference type="NCBI Taxonomy" id="74499"/>
    <lineage>
        <taxon>Eukaryota</taxon>
        <taxon>Fungi</taxon>
        <taxon>Dikarya</taxon>
        <taxon>Ascomycota</taxon>
        <taxon>Pezizomycotina</taxon>
        <taxon>Orbiliomycetes</taxon>
        <taxon>Orbiliales</taxon>
        <taxon>Orbiliaceae</taxon>
        <taxon>Drechslerella</taxon>
    </lineage>
</organism>
<dbReference type="AlphaFoldDB" id="A0AAD6NHD1"/>
<comment type="caution">
    <text evidence="1">The sequence shown here is derived from an EMBL/GenBank/DDBJ whole genome shotgun (WGS) entry which is preliminary data.</text>
</comment>